<evidence type="ECO:0000313" key="7">
    <source>
        <dbReference type="Proteomes" id="UP000327085"/>
    </source>
</evidence>
<feature type="chain" id="PRO_5022927194" evidence="5">
    <location>
        <begin position="19"/>
        <end position="223"/>
    </location>
</feature>
<dbReference type="GO" id="GO:0016705">
    <property type="term" value="F:oxidoreductase activity, acting on paired donors, with incorporation or reduction of molecular oxygen"/>
    <property type="evidence" value="ECO:0007669"/>
    <property type="project" value="InterPro"/>
</dbReference>
<dbReference type="PROSITE" id="PS00086">
    <property type="entry name" value="CYTOCHROME_P450"/>
    <property type="match status" value="1"/>
</dbReference>
<keyword evidence="4" id="KW-0349">Heme</keyword>
<sequence>MLLHFGSVPALVVSSAEAAWEILKTHDLTFSDRPKSTIFEKLLYNYKDVSTGEYWRQSCGTNESSVVNLTETFVTLTNDVICRIAWGRKYCGREGGKMFREILGEFMELLGRLVIGDYIPWLAWLSSFNEEFEPERFLDMNSGIDYKGNDFELIPFGAGRRGCPGIQFAMAVNEIGLANLVHKFDWTLPGGARAEDLDMAESNGLTKRRKYPLQAVAVAVPYS</sequence>
<accession>A0A5E4F7Q2</accession>
<evidence type="ECO:0000256" key="3">
    <source>
        <dbReference type="ARBA" id="ARBA00023004"/>
    </source>
</evidence>
<dbReference type="PANTHER" id="PTHR47955">
    <property type="entry name" value="CYTOCHROME P450 FAMILY 71 PROTEIN"/>
    <property type="match status" value="1"/>
</dbReference>
<dbReference type="GO" id="GO:0004497">
    <property type="term" value="F:monooxygenase activity"/>
    <property type="evidence" value="ECO:0007669"/>
    <property type="project" value="UniProtKB-KW"/>
</dbReference>
<comment type="similarity">
    <text evidence="1 4">Belongs to the cytochrome P450 family.</text>
</comment>
<dbReference type="InterPro" id="IPR036396">
    <property type="entry name" value="Cyt_P450_sf"/>
</dbReference>
<dbReference type="GO" id="GO:0020037">
    <property type="term" value="F:heme binding"/>
    <property type="evidence" value="ECO:0007669"/>
    <property type="project" value="InterPro"/>
</dbReference>
<dbReference type="AlphaFoldDB" id="A0A5E4F7Q2"/>
<evidence type="ECO:0000256" key="5">
    <source>
        <dbReference type="SAM" id="SignalP"/>
    </source>
</evidence>
<evidence type="ECO:0000313" key="6">
    <source>
        <dbReference type="EMBL" id="VVA21798.1"/>
    </source>
</evidence>
<keyword evidence="2 4" id="KW-0479">Metal-binding</keyword>
<keyword evidence="5" id="KW-0732">Signal</keyword>
<dbReference type="GO" id="GO:0005506">
    <property type="term" value="F:iron ion binding"/>
    <property type="evidence" value="ECO:0007669"/>
    <property type="project" value="InterPro"/>
</dbReference>
<dbReference type="PANTHER" id="PTHR47955:SF15">
    <property type="entry name" value="CYTOCHROME P450 71A2-LIKE"/>
    <property type="match status" value="1"/>
</dbReference>
<dbReference type="EMBL" id="CABIKO010000054">
    <property type="protein sequence ID" value="VVA21798.1"/>
    <property type="molecule type" value="Genomic_DNA"/>
</dbReference>
<protein>
    <submittedName>
        <fullName evidence="6">PREDICTED: cytochrome</fullName>
    </submittedName>
</protein>
<keyword evidence="4" id="KW-0560">Oxidoreductase</keyword>
<evidence type="ECO:0000256" key="1">
    <source>
        <dbReference type="ARBA" id="ARBA00010617"/>
    </source>
</evidence>
<keyword evidence="4" id="KW-0503">Monooxygenase</keyword>
<dbReference type="InterPro" id="IPR017972">
    <property type="entry name" value="Cyt_P450_CS"/>
</dbReference>
<dbReference type="Gene3D" id="1.10.630.10">
    <property type="entry name" value="Cytochrome P450"/>
    <property type="match status" value="2"/>
</dbReference>
<feature type="signal peptide" evidence="5">
    <location>
        <begin position="1"/>
        <end position="18"/>
    </location>
</feature>
<dbReference type="Gramene" id="VVA21798">
    <property type="protein sequence ID" value="VVA21798"/>
    <property type="gene ID" value="Prudul26B024645"/>
</dbReference>
<dbReference type="SUPFAM" id="SSF48264">
    <property type="entry name" value="Cytochrome P450"/>
    <property type="match status" value="2"/>
</dbReference>
<evidence type="ECO:0000256" key="2">
    <source>
        <dbReference type="ARBA" id="ARBA00022723"/>
    </source>
</evidence>
<dbReference type="InParanoid" id="A0A5E4F7Q2"/>
<reference evidence="7" key="1">
    <citation type="journal article" date="2020" name="Plant J.">
        <title>Transposons played a major role in the diversification between the closely related almond and peach genomes: results from the almond genome sequence.</title>
        <authorList>
            <person name="Alioto T."/>
            <person name="Alexiou K.G."/>
            <person name="Bardil A."/>
            <person name="Barteri F."/>
            <person name="Castanera R."/>
            <person name="Cruz F."/>
            <person name="Dhingra A."/>
            <person name="Duval H."/>
            <person name="Fernandez I Marti A."/>
            <person name="Frias L."/>
            <person name="Galan B."/>
            <person name="Garcia J.L."/>
            <person name="Howad W."/>
            <person name="Gomez-Garrido J."/>
            <person name="Gut M."/>
            <person name="Julca I."/>
            <person name="Morata J."/>
            <person name="Puigdomenech P."/>
            <person name="Ribeca P."/>
            <person name="Rubio Cabetas M.J."/>
            <person name="Vlasova A."/>
            <person name="Wirthensohn M."/>
            <person name="Garcia-Mas J."/>
            <person name="Gabaldon T."/>
            <person name="Casacuberta J.M."/>
            <person name="Arus P."/>
        </authorList>
    </citation>
    <scope>NUCLEOTIDE SEQUENCE [LARGE SCALE GENOMIC DNA]</scope>
    <source>
        <strain evidence="7">cv. Texas</strain>
    </source>
</reference>
<dbReference type="InterPro" id="IPR001128">
    <property type="entry name" value="Cyt_P450"/>
</dbReference>
<name>A0A5E4F7Q2_PRUDU</name>
<gene>
    <name evidence="6" type="ORF">ALMOND_2B024645</name>
</gene>
<dbReference type="OMA" id="CENIRVM"/>
<proteinExistence type="inferred from homology"/>
<evidence type="ECO:0000256" key="4">
    <source>
        <dbReference type="RuleBase" id="RU000461"/>
    </source>
</evidence>
<organism evidence="6 7">
    <name type="scientific">Prunus dulcis</name>
    <name type="common">Almond</name>
    <name type="synonym">Amygdalus dulcis</name>
    <dbReference type="NCBI Taxonomy" id="3755"/>
    <lineage>
        <taxon>Eukaryota</taxon>
        <taxon>Viridiplantae</taxon>
        <taxon>Streptophyta</taxon>
        <taxon>Embryophyta</taxon>
        <taxon>Tracheophyta</taxon>
        <taxon>Spermatophyta</taxon>
        <taxon>Magnoliopsida</taxon>
        <taxon>eudicotyledons</taxon>
        <taxon>Gunneridae</taxon>
        <taxon>Pentapetalae</taxon>
        <taxon>rosids</taxon>
        <taxon>fabids</taxon>
        <taxon>Rosales</taxon>
        <taxon>Rosaceae</taxon>
        <taxon>Amygdaloideae</taxon>
        <taxon>Amygdaleae</taxon>
        <taxon>Prunus</taxon>
    </lineage>
</organism>
<dbReference type="Proteomes" id="UP000327085">
    <property type="component" value="Chromosome 5"/>
</dbReference>
<dbReference type="Pfam" id="PF00067">
    <property type="entry name" value="p450"/>
    <property type="match status" value="1"/>
</dbReference>
<keyword evidence="3 4" id="KW-0408">Iron</keyword>